<evidence type="ECO:0000256" key="2">
    <source>
        <dbReference type="SAM" id="MobiDB-lite"/>
    </source>
</evidence>
<feature type="transmembrane region" description="Helical" evidence="3">
    <location>
        <begin position="1294"/>
        <end position="1317"/>
    </location>
</feature>
<dbReference type="EMBL" id="PDNA01000010">
    <property type="protein sequence ID" value="PGH27039.1"/>
    <property type="molecule type" value="Genomic_DNA"/>
</dbReference>
<dbReference type="Proteomes" id="UP000224634">
    <property type="component" value="Unassembled WGS sequence"/>
</dbReference>
<protein>
    <submittedName>
        <fullName evidence="4">Uncharacterized protein</fullName>
    </submittedName>
</protein>
<evidence type="ECO:0000313" key="5">
    <source>
        <dbReference type="Proteomes" id="UP000224634"/>
    </source>
</evidence>
<feature type="coiled-coil region" evidence="1">
    <location>
        <begin position="1053"/>
        <end position="1080"/>
    </location>
</feature>
<keyword evidence="5" id="KW-1185">Reference proteome</keyword>
<keyword evidence="3" id="KW-1133">Transmembrane helix</keyword>
<proteinExistence type="predicted"/>
<evidence type="ECO:0000256" key="1">
    <source>
        <dbReference type="SAM" id="Coils"/>
    </source>
</evidence>
<feature type="transmembrane region" description="Helical" evidence="3">
    <location>
        <begin position="1184"/>
        <end position="1211"/>
    </location>
</feature>
<keyword evidence="3" id="KW-0812">Transmembrane</keyword>
<feature type="transmembrane region" description="Helical" evidence="3">
    <location>
        <begin position="1158"/>
        <end position="1178"/>
    </location>
</feature>
<name>A0A2B7Z1C3_POLH7</name>
<gene>
    <name evidence="4" type="ORF">AJ80_01224</name>
</gene>
<comment type="caution">
    <text evidence="4">The sequence shown here is derived from an EMBL/GenBank/DDBJ whole genome shotgun (WGS) entry which is preliminary data.</text>
</comment>
<dbReference type="OrthoDB" id="5361176at2759"/>
<evidence type="ECO:0000313" key="4">
    <source>
        <dbReference type="EMBL" id="PGH27039.1"/>
    </source>
</evidence>
<sequence length="1425" mass="164281">MSNPEHFQQPRPKEFVPEPDEITQIEHYFVLDGSLSFGEAGIVAHTASGRGLWRISGYSLEKGRMVCAESNHADGIGVEQGGRSSRTVWRFRPLRGRDCYMTNGLVVQKHRLEGCRSSEGVLVKFDDNLRLRILQDKEADEPINDDDGNSTAKGPGHSTFIVEPRTANEKIWRNDEVGAELRCAIFRDGEPFPFSELEGDNGALREYPYHEQPIEFTVVYRFAIFKDGILDDLLGQPDQSLYNALSSSLFNEWALLKTWNQVVNLEQTREEEELIMPEVKKVDLAVRQGKKRLGHEYKPAPQRNPYMIFLFRRHLEHIFFAFRFLLMMHILLSHENLVFPPPIALQYLALIRQTCVRHLIRVFQCNAADDGSWAKSYWPSGSTESNSKSFTTGCLHHLKLYEFLKVFPDEINIVSHLLKSRTAQWAESLQHSRHMSKLWFDHITAVEVKFQGLEYRDGYTLEVPKYKLSELLILWLSIRGVNEILNSKGLLDTLDTRSLQILNEKLSKLNSDIIRKLTLEAFAINMSDIKSTEQHYIYTKQSRDQSSSTQARNASARQIVFSRAADDSTRSFPYANETVKNLANQDTADLGNRIQHYALSYMARNYIKQQLGADRQKLMAQIAQTARNLKKEGTENCATTPQIRQSNTKGEYELGETVRMLAQEDKNQTSAALELDLKLQEIENDLGLFEQRFNVAIQESGAIYEISTGSHNSHTPAQVANSIATFQVPTILLEHVFPHCSLNELRLPQTVPSNSKQKTRNRKFQQVALTKKKIKLRHSPIDRENIIDGPNVSRDWLSRYPDIFNQEVPDFNLEFGQQILGDLWLPYNFWESASDDGQEVLIEDVAVGNIAQKIDHNWYTSDNLREKLRQKRTFEAAEKRLFYLDAFSSAVAIMLCMAVPKREVEHLAMFFCRYGLGSNMYQEWVHPTANIWESELHLQWFQVVPPGLLSITRHGFKELPESSFSFTLSRGSFAQDCPDDRYWTCHLLSRLPYRSEAWDIKNKEDPRPWLDVDDRQDQRKVLEFYLFEKMTNEIYDSGQRIESEMRYDRATAFRQMLQLLEKLENNYDAIIETLTDWEKCQERRPFQPRWSMKDELECRDKLFYHYSRAQRNVERIKMQRKKIDGLAATFTFHSGLAQADLQLAETKRSTLTSENVKLLTYITIIFLPMSFSSSLFSMDAAPSGSILALMVPTTIVAVAITVLFVANLNLLNAEVRPLLKRLVTSLEDQMRQGLVIWEVDWRAERLRLAFSKEPDSGWMLLMRAICWILTQPTMCVSELIITVQTRRLRIAPQLVYFVLAPLLAPIWLLVAILQIVIECATHPTRAWVALRYSVAPDLMPHPPELTSASGEPMEEDEPRDPRPLEYRRYNLRRWIISRDITNPQVMLVSIGKAVTRILRCFTNVKSGPRLAPTPESYTQANSVGS</sequence>
<feature type="compositionally biased region" description="Acidic residues" evidence="2">
    <location>
        <begin position="139"/>
        <end position="148"/>
    </location>
</feature>
<organism evidence="4 5">
    <name type="scientific">Polytolypa hystricis (strain UAMH7299)</name>
    <dbReference type="NCBI Taxonomy" id="1447883"/>
    <lineage>
        <taxon>Eukaryota</taxon>
        <taxon>Fungi</taxon>
        <taxon>Dikarya</taxon>
        <taxon>Ascomycota</taxon>
        <taxon>Pezizomycotina</taxon>
        <taxon>Eurotiomycetes</taxon>
        <taxon>Eurotiomycetidae</taxon>
        <taxon>Onygenales</taxon>
        <taxon>Onygenales incertae sedis</taxon>
        <taxon>Polytolypa</taxon>
    </lineage>
</organism>
<feature type="region of interest" description="Disordered" evidence="2">
    <location>
        <begin position="139"/>
        <end position="160"/>
    </location>
</feature>
<accession>A0A2B7Z1C3</accession>
<dbReference type="Gene3D" id="1.20.58.340">
    <property type="entry name" value="Magnesium transport protein CorA, transmembrane region"/>
    <property type="match status" value="1"/>
</dbReference>
<feature type="region of interest" description="Disordered" evidence="2">
    <location>
        <begin position="1343"/>
        <end position="1362"/>
    </location>
</feature>
<keyword evidence="1" id="KW-0175">Coiled coil</keyword>
<reference evidence="4 5" key="1">
    <citation type="submission" date="2017-10" db="EMBL/GenBank/DDBJ databases">
        <title>Comparative genomics in systemic dimorphic fungi from Ajellomycetaceae.</title>
        <authorList>
            <person name="Munoz J.F."/>
            <person name="Mcewen J.G."/>
            <person name="Clay O.K."/>
            <person name="Cuomo C.A."/>
        </authorList>
    </citation>
    <scope>NUCLEOTIDE SEQUENCE [LARGE SCALE GENOMIC DNA]</scope>
    <source>
        <strain evidence="4 5">UAMH7299</strain>
    </source>
</reference>
<evidence type="ECO:0000256" key="3">
    <source>
        <dbReference type="SAM" id="Phobius"/>
    </source>
</evidence>
<keyword evidence="3" id="KW-0472">Membrane</keyword>